<proteinExistence type="predicted"/>
<evidence type="ECO:0000313" key="1">
    <source>
        <dbReference type="EMBL" id="KAK8833693.1"/>
    </source>
</evidence>
<sequence length="168" mass="19032">NQDGWKRQEAGMSFTPSTKQLCGLSLDVAELYGKPHIGAHYEGKSVKSHKKDEDSTCLVCHRAVQSVHHVPPLSKGHEFVLRTPKGDFHLKPSLFSLCGSGTTGCHNDFHGGARFVPEWVWYTDVDAEAWWSGDILERFSPHSAMLYAFGFWRIHDRNTGKYFEVNRV</sequence>
<keyword evidence="2" id="KW-1185">Reference proteome</keyword>
<accession>A0ABR2GIG6</accession>
<comment type="caution">
    <text evidence="1">The sequence shown here is derived from an EMBL/GenBank/DDBJ whole genome shotgun (WGS) entry which is preliminary data.</text>
</comment>
<reference evidence="1 2" key="1">
    <citation type="submission" date="2024-04" db="EMBL/GenBank/DDBJ databases">
        <title>Tritrichomonas musculus Genome.</title>
        <authorList>
            <person name="Alves-Ferreira E."/>
            <person name="Grigg M."/>
            <person name="Lorenzi H."/>
            <person name="Galac M."/>
        </authorList>
    </citation>
    <scope>NUCLEOTIDE SEQUENCE [LARGE SCALE GENOMIC DNA]</scope>
    <source>
        <strain evidence="1 2">EAF2021</strain>
    </source>
</reference>
<name>A0ABR2GIG6_9EUKA</name>
<evidence type="ECO:0000313" key="2">
    <source>
        <dbReference type="Proteomes" id="UP001470230"/>
    </source>
</evidence>
<gene>
    <name evidence="1" type="ORF">M9Y10_042403</name>
</gene>
<dbReference type="Proteomes" id="UP001470230">
    <property type="component" value="Unassembled WGS sequence"/>
</dbReference>
<feature type="non-terminal residue" evidence="1">
    <location>
        <position position="1"/>
    </location>
</feature>
<organism evidence="1 2">
    <name type="scientific">Tritrichomonas musculus</name>
    <dbReference type="NCBI Taxonomy" id="1915356"/>
    <lineage>
        <taxon>Eukaryota</taxon>
        <taxon>Metamonada</taxon>
        <taxon>Parabasalia</taxon>
        <taxon>Tritrichomonadida</taxon>
        <taxon>Tritrichomonadidae</taxon>
        <taxon>Tritrichomonas</taxon>
    </lineage>
</organism>
<protein>
    <submittedName>
        <fullName evidence="1">Uncharacterized protein</fullName>
    </submittedName>
</protein>
<dbReference type="EMBL" id="JAPFFF010000723">
    <property type="protein sequence ID" value="KAK8833693.1"/>
    <property type="molecule type" value="Genomic_DNA"/>
</dbReference>